<dbReference type="OrthoDB" id="6194521at2"/>
<dbReference type="Pfam" id="PF01661">
    <property type="entry name" value="Macro"/>
    <property type="match status" value="1"/>
</dbReference>
<dbReference type="SUPFAM" id="SSF52949">
    <property type="entry name" value="Macro domain-like"/>
    <property type="match status" value="1"/>
</dbReference>
<dbReference type="NCBIfam" id="NF003163">
    <property type="entry name" value="PRK04143.1"/>
    <property type="match status" value="1"/>
</dbReference>
<dbReference type="InterPro" id="IPR043472">
    <property type="entry name" value="Macro_dom-like"/>
</dbReference>
<dbReference type="AlphaFoldDB" id="A0A2Z5TKN7"/>
<accession>A0A2Z5TKN7</accession>
<evidence type="ECO:0000313" key="2">
    <source>
        <dbReference type="EMBL" id="BBA91946.1"/>
    </source>
</evidence>
<dbReference type="InterPro" id="IPR002589">
    <property type="entry name" value="Macro_dom"/>
</dbReference>
<dbReference type="SMART" id="SM00506">
    <property type="entry name" value="A1pp"/>
    <property type="match status" value="1"/>
</dbReference>
<organism evidence="2 3">
    <name type="scientific">Streptococcus ruminantium</name>
    <dbReference type="NCBI Taxonomy" id="1917441"/>
    <lineage>
        <taxon>Bacteria</taxon>
        <taxon>Bacillati</taxon>
        <taxon>Bacillota</taxon>
        <taxon>Bacilli</taxon>
        <taxon>Lactobacillales</taxon>
        <taxon>Streptococcaceae</taxon>
        <taxon>Streptococcus</taxon>
    </lineage>
</organism>
<reference evidence="2 3" key="1">
    <citation type="journal article" date="2018" name="Genome Biol. Evol.">
        <title>Complete Genome Sequence of Streptococcus ruminantium sp. nov. GUT-187T (=DSM 104980T =JCM 31869T), the Type Strain of S. ruminantium, and Comparison with Genome Sequences of Streptococcus suis Strains.</title>
        <authorList>
            <person name="Tohya M."/>
            <person name="Sekizaki T."/>
            <person name="Miyoshi-Akiyama T."/>
        </authorList>
    </citation>
    <scope>NUCLEOTIDE SEQUENCE [LARGE SCALE GENOMIC DNA]</scope>
    <source>
        <strain evidence="2 3">GUT187T</strain>
    </source>
</reference>
<proteinExistence type="predicted"/>
<dbReference type="PROSITE" id="PS51154">
    <property type="entry name" value="MACRO"/>
    <property type="match status" value="1"/>
</dbReference>
<sequence length="273" mass="30815">MPREEQQQLLLMIGLLKTEKGEEQDEQLKNISLNELMQTWRGLVNQRPAGPVSKAYMEAEAQFLTAYKQAHQVGLEECLPTREEQVFLYEGDLCHLQVDAIVNAANSRLLGCFIPNHACLDNAIHTFSGIELRQYCAKLMEQNSGPEAVGRVKVTPAFYLPADWIFHTVGPFIAPGKPVSPIRRSLLEQCYRSCLDEAKARGLHSIAFPALATGEFGYPKEQAAELAVSITRKWLRDTGYRLDIIFSVFSSEDRLYYKQLLGKREEDVHVADA</sequence>
<dbReference type="Gene3D" id="3.40.220.10">
    <property type="entry name" value="Leucine Aminopeptidase, subunit E, domain 1"/>
    <property type="match status" value="1"/>
</dbReference>
<feature type="domain" description="Macro" evidence="1">
    <location>
        <begin position="73"/>
        <end position="265"/>
    </location>
</feature>
<dbReference type="PANTHER" id="PTHR11106:SF27">
    <property type="entry name" value="MACRO DOMAIN-CONTAINING PROTEIN"/>
    <property type="match status" value="1"/>
</dbReference>
<dbReference type="PANTHER" id="PTHR11106">
    <property type="entry name" value="GANGLIOSIDE INDUCED DIFFERENTIATION ASSOCIATED PROTEIN 2-RELATED"/>
    <property type="match status" value="1"/>
</dbReference>
<gene>
    <name evidence="2" type="ORF">SR187_1575</name>
</gene>
<dbReference type="GeneID" id="52228891"/>
<dbReference type="KEGG" id="srq:SR187_1575"/>
<dbReference type="EMBL" id="AP018400">
    <property type="protein sequence ID" value="BBA91946.1"/>
    <property type="molecule type" value="Genomic_DNA"/>
</dbReference>
<name>A0A2Z5TKN7_9STRE</name>
<dbReference type="RefSeq" id="WP_120171307.1">
    <property type="nucleotide sequence ID" value="NZ_AP018400.1"/>
</dbReference>
<evidence type="ECO:0000259" key="1">
    <source>
        <dbReference type="PROSITE" id="PS51154"/>
    </source>
</evidence>
<evidence type="ECO:0000313" key="3">
    <source>
        <dbReference type="Proteomes" id="UP000269331"/>
    </source>
</evidence>
<protein>
    <recommendedName>
        <fullName evidence="1">Macro domain-containing protein</fullName>
    </recommendedName>
</protein>
<dbReference type="Proteomes" id="UP000269331">
    <property type="component" value="Chromosome"/>
</dbReference>